<gene>
    <name evidence="2" type="ORF">BGZ99_006749</name>
</gene>
<dbReference type="OrthoDB" id="9974421at2759"/>
<dbReference type="EMBL" id="JAAAIP010000466">
    <property type="protein sequence ID" value="KAG0316660.1"/>
    <property type="molecule type" value="Genomic_DNA"/>
</dbReference>
<dbReference type="GO" id="GO:0016042">
    <property type="term" value="P:lipid catabolic process"/>
    <property type="evidence" value="ECO:0007669"/>
    <property type="project" value="InterPro"/>
</dbReference>
<name>A0A9P6URZ1_9FUNG</name>
<dbReference type="SUPFAM" id="SSF53474">
    <property type="entry name" value="alpha/beta-Hydrolases"/>
    <property type="match status" value="1"/>
</dbReference>
<dbReference type="AlphaFoldDB" id="A0A9P6URZ1"/>
<evidence type="ECO:0000256" key="1">
    <source>
        <dbReference type="SAM" id="SignalP"/>
    </source>
</evidence>
<organism evidence="2 3">
    <name type="scientific">Dissophora globulifera</name>
    <dbReference type="NCBI Taxonomy" id="979702"/>
    <lineage>
        <taxon>Eukaryota</taxon>
        <taxon>Fungi</taxon>
        <taxon>Fungi incertae sedis</taxon>
        <taxon>Mucoromycota</taxon>
        <taxon>Mortierellomycotina</taxon>
        <taxon>Mortierellomycetes</taxon>
        <taxon>Mortierellales</taxon>
        <taxon>Mortierellaceae</taxon>
        <taxon>Dissophora</taxon>
    </lineage>
</organism>
<reference evidence="2" key="1">
    <citation type="journal article" date="2020" name="Fungal Divers.">
        <title>Resolving the Mortierellaceae phylogeny through synthesis of multi-gene phylogenetics and phylogenomics.</title>
        <authorList>
            <person name="Vandepol N."/>
            <person name="Liber J."/>
            <person name="Desiro A."/>
            <person name="Na H."/>
            <person name="Kennedy M."/>
            <person name="Barry K."/>
            <person name="Grigoriev I.V."/>
            <person name="Miller A.N."/>
            <person name="O'Donnell K."/>
            <person name="Stajich J.E."/>
            <person name="Bonito G."/>
        </authorList>
    </citation>
    <scope>NUCLEOTIDE SEQUENCE</scope>
    <source>
        <strain evidence="2">REB-010B</strain>
    </source>
</reference>
<feature type="chain" id="PRO_5040372893" description="Triacylglycerol lipase" evidence="1">
    <location>
        <begin position="25"/>
        <end position="315"/>
    </location>
</feature>
<dbReference type="PANTHER" id="PTHR32015">
    <property type="entry name" value="FASTING INDUCED LIPASE"/>
    <property type="match status" value="1"/>
</dbReference>
<evidence type="ECO:0008006" key="4">
    <source>
        <dbReference type="Google" id="ProtNLM"/>
    </source>
</evidence>
<keyword evidence="1" id="KW-0732">Signal</keyword>
<evidence type="ECO:0000313" key="2">
    <source>
        <dbReference type="EMBL" id="KAG0316660.1"/>
    </source>
</evidence>
<sequence length="315" mass="34066">MIFSKTLSVVAVALAAIASMSVEASPIPARNEVATYVPVSERKYSAEVLEHHEKLMKRSSSGLNDWNCKPSASHPLPLILVHGLLANSWDNWLYMGPRFAAAGYCTYSFTYGSLPGIPLFAGLDKIENSAAEMATFVDQVLAATKSTKANIVGHSQGTLMPRYYLKYLGGAAKINKFAGFGAIAYGTTLDGLAPFLTGLGLYDVVKQIIDPVCLSCFQFLENSPFLTDLNAGGDTVPGVQYKFIGSTHDEVVTPYTNGFLRDKNPLVKNVVLQDLCIADLSEHALQMLDPIVFHEVDAFLTPSAPQTVNCLSALY</sequence>
<feature type="signal peptide" evidence="1">
    <location>
        <begin position="1"/>
        <end position="24"/>
    </location>
</feature>
<evidence type="ECO:0000313" key="3">
    <source>
        <dbReference type="Proteomes" id="UP000738325"/>
    </source>
</evidence>
<dbReference type="Proteomes" id="UP000738325">
    <property type="component" value="Unassembled WGS sequence"/>
</dbReference>
<dbReference type="PANTHER" id="PTHR32015:SF1">
    <property type="entry name" value="LIPASE"/>
    <property type="match status" value="1"/>
</dbReference>
<dbReference type="GO" id="GO:0016298">
    <property type="term" value="F:lipase activity"/>
    <property type="evidence" value="ECO:0007669"/>
    <property type="project" value="TreeGrafter"/>
</dbReference>
<proteinExistence type="predicted"/>
<keyword evidence="3" id="KW-1185">Reference proteome</keyword>
<dbReference type="InterPro" id="IPR029058">
    <property type="entry name" value="AB_hydrolase_fold"/>
</dbReference>
<dbReference type="Pfam" id="PF01674">
    <property type="entry name" value="Lipase_2"/>
    <property type="match status" value="1"/>
</dbReference>
<dbReference type="InterPro" id="IPR002918">
    <property type="entry name" value="Lipase_EstA/Esterase_EstB"/>
</dbReference>
<comment type="caution">
    <text evidence="2">The sequence shown here is derived from an EMBL/GenBank/DDBJ whole genome shotgun (WGS) entry which is preliminary data.</text>
</comment>
<protein>
    <recommendedName>
        <fullName evidence="4">Triacylglycerol lipase</fullName>
    </recommendedName>
</protein>
<accession>A0A9P6URZ1</accession>
<dbReference type="Gene3D" id="3.40.50.1820">
    <property type="entry name" value="alpha/beta hydrolase"/>
    <property type="match status" value="1"/>
</dbReference>